<sequence>MRRSRLIQRRDSGGRQEVGTEEETDFVLDICQATIVEGAKDVVQKLESAGVHARPPLLVRPLVRPPARPQGMRPMPVWALPRPPVGRPGLFVELAAIAEDTECGDKREAVARADGRDGRELLAILGEVAGDFPSTPAQERAPLPDARFSLG</sequence>
<dbReference type="Proteomes" id="UP000814128">
    <property type="component" value="Unassembled WGS sequence"/>
</dbReference>
<name>A0ACB8Q456_9AGAM</name>
<reference evidence="1" key="1">
    <citation type="submission" date="2021-02" db="EMBL/GenBank/DDBJ databases">
        <authorList>
            <consortium name="DOE Joint Genome Institute"/>
            <person name="Ahrendt S."/>
            <person name="Looney B.P."/>
            <person name="Miyauchi S."/>
            <person name="Morin E."/>
            <person name="Drula E."/>
            <person name="Courty P.E."/>
            <person name="Chicoki N."/>
            <person name="Fauchery L."/>
            <person name="Kohler A."/>
            <person name="Kuo A."/>
            <person name="Labutti K."/>
            <person name="Pangilinan J."/>
            <person name="Lipzen A."/>
            <person name="Riley R."/>
            <person name="Andreopoulos W."/>
            <person name="He G."/>
            <person name="Johnson J."/>
            <person name="Barry K.W."/>
            <person name="Grigoriev I.V."/>
            <person name="Nagy L."/>
            <person name="Hibbett D."/>
            <person name="Henrissat B."/>
            <person name="Matheny P.B."/>
            <person name="Labbe J."/>
            <person name="Martin F."/>
        </authorList>
    </citation>
    <scope>NUCLEOTIDE SEQUENCE</scope>
    <source>
        <strain evidence="1">EC-137</strain>
    </source>
</reference>
<accession>A0ACB8Q456</accession>
<comment type="caution">
    <text evidence="1">The sequence shown here is derived from an EMBL/GenBank/DDBJ whole genome shotgun (WGS) entry which is preliminary data.</text>
</comment>
<evidence type="ECO:0000313" key="2">
    <source>
        <dbReference type="Proteomes" id="UP000814128"/>
    </source>
</evidence>
<dbReference type="EMBL" id="MU274453">
    <property type="protein sequence ID" value="KAI0026516.1"/>
    <property type="molecule type" value="Genomic_DNA"/>
</dbReference>
<proteinExistence type="predicted"/>
<protein>
    <submittedName>
        <fullName evidence="1">Uncharacterized protein</fullName>
    </submittedName>
</protein>
<organism evidence="1 2">
    <name type="scientific">Vararia minispora EC-137</name>
    <dbReference type="NCBI Taxonomy" id="1314806"/>
    <lineage>
        <taxon>Eukaryota</taxon>
        <taxon>Fungi</taxon>
        <taxon>Dikarya</taxon>
        <taxon>Basidiomycota</taxon>
        <taxon>Agaricomycotina</taxon>
        <taxon>Agaricomycetes</taxon>
        <taxon>Russulales</taxon>
        <taxon>Lachnocladiaceae</taxon>
        <taxon>Vararia</taxon>
    </lineage>
</organism>
<gene>
    <name evidence="1" type="ORF">K488DRAFT_92411</name>
</gene>
<reference evidence="1" key="2">
    <citation type="journal article" date="2022" name="New Phytol.">
        <title>Evolutionary transition to the ectomycorrhizal habit in the genomes of a hyperdiverse lineage of mushroom-forming fungi.</title>
        <authorList>
            <person name="Looney B."/>
            <person name="Miyauchi S."/>
            <person name="Morin E."/>
            <person name="Drula E."/>
            <person name="Courty P.E."/>
            <person name="Kohler A."/>
            <person name="Kuo A."/>
            <person name="LaButti K."/>
            <person name="Pangilinan J."/>
            <person name="Lipzen A."/>
            <person name="Riley R."/>
            <person name="Andreopoulos W."/>
            <person name="He G."/>
            <person name="Johnson J."/>
            <person name="Nolan M."/>
            <person name="Tritt A."/>
            <person name="Barry K.W."/>
            <person name="Grigoriev I.V."/>
            <person name="Nagy L.G."/>
            <person name="Hibbett D."/>
            <person name="Henrissat B."/>
            <person name="Matheny P.B."/>
            <person name="Labbe J."/>
            <person name="Martin F.M."/>
        </authorList>
    </citation>
    <scope>NUCLEOTIDE SEQUENCE</scope>
    <source>
        <strain evidence="1">EC-137</strain>
    </source>
</reference>
<keyword evidence="2" id="KW-1185">Reference proteome</keyword>
<evidence type="ECO:0000313" key="1">
    <source>
        <dbReference type="EMBL" id="KAI0026516.1"/>
    </source>
</evidence>